<protein>
    <submittedName>
        <fullName evidence="1">Uncharacterized protein</fullName>
    </submittedName>
</protein>
<proteinExistence type="predicted"/>
<dbReference type="OrthoDB" id="2861623at2759"/>
<sequence length="61" mass="7067">MQEVEVDNKFSLLPEAKEDVENFIQSCQFNCTGCLYLTLHTNRYRVQFAPRSSEGGMILHQ</sequence>
<evidence type="ECO:0000313" key="1">
    <source>
        <dbReference type="EMBL" id="KAB8077051.1"/>
    </source>
</evidence>
<evidence type="ECO:0000313" key="2">
    <source>
        <dbReference type="Proteomes" id="UP000326565"/>
    </source>
</evidence>
<dbReference type="Proteomes" id="UP000326565">
    <property type="component" value="Unassembled WGS sequence"/>
</dbReference>
<organism evidence="1 2">
    <name type="scientific">Aspergillus leporis</name>
    <dbReference type="NCBI Taxonomy" id="41062"/>
    <lineage>
        <taxon>Eukaryota</taxon>
        <taxon>Fungi</taxon>
        <taxon>Dikarya</taxon>
        <taxon>Ascomycota</taxon>
        <taxon>Pezizomycotina</taxon>
        <taxon>Eurotiomycetes</taxon>
        <taxon>Eurotiomycetidae</taxon>
        <taxon>Eurotiales</taxon>
        <taxon>Aspergillaceae</taxon>
        <taxon>Aspergillus</taxon>
        <taxon>Aspergillus subgen. Circumdati</taxon>
    </lineage>
</organism>
<reference evidence="1 2" key="1">
    <citation type="submission" date="2019-04" db="EMBL/GenBank/DDBJ databases">
        <title>Friends and foes A comparative genomics study of 23 Aspergillus species from section Flavi.</title>
        <authorList>
            <consortium name="DOE Joint Genome Institute"/>
            <person name="Kjaerbolling I."/>
            <person name="Vesth T."/>
            <person name="Frisvad J.C."/>
            <person name="Nybo J.L."/>
            <person name="Theobald S."/>
            <person name="Kildgaard S."/>
            <person name="Isbrandt T."/>
            <person name="Kuo A."/>
            <person name="Sato A."/>
            <person name="Lyhne E.K."/>
            <person name="Kogle M.E."/>
            <person name="Wiebenga A."/>
            <person name="Kun R.S."/>
            <person name="Lubbers R.J."/>
            <person name="Makela M.R."/>
            <person name="Barry K."/>
            <person name="Chovatia M."/>
            <person name="Clum A."/>
            <person name="Daum C."/>
            <person name="Haridas S."/>
            <person name="He G."/>
            <person name="LaButti K."/>
            <person name="Lipzen A."/>
            <person name="Mondo S."/>
            <person name="Riley R."/>
            <person name="Salamov A."/>
            <person name="Simmons B.A."/>
            <person name="Magnuson J.K."/>
            <person name="Henrissat B."/>
            <person name="Mortensen U.H."/>
            <person name="Larsen T.O."/>
            <person name="Devries R.P."/>
            <person name="Grigoriev I.V."/>
            <person name="Machida M."/>
            <person name="Baker S.E."/>
            <person name="Andersen M.R."/>
        </authorList>
    </citation>
    <scope>NUCLEOTIDE SEQUENCE [LARGE SCALE GENOMIC DNA]</scope>
    <source>
        <strain evidence="1 2">CBS 151.66</strain>
    </source>
</reference>
<name>A0A5N5X8G7_9EURO</name>
<accession>A0A5N5X8G7</accession>
<gene>
    <name evidence="1" type="ORF">BDV29DRAFT_169010</name>
</gene>
<keyword evidence="2" id="KW-1185">Reference proteome</keyword>
<dbReference type="EMBL" id="ML732173">
    <property type="protein sequence ID" value="KAB8077051.1"/>
    <property type="molecule type" value="Genomic_DNA"/>
</dbReference>
<dbReference type="AlphaFoldDB" id="A0A5N5X8G7"/>